<evidence type="ECO:0000256" key="1">
    <source>
        <dbReference type="SAM" id="MobiDB-lite"/>
    </source>
</evidence>
<dbReference type="EMBL" id="UINC01168045">
    <property type="protein sequence ID" value="SVD70871.1"/>
    <property type="molecule type" value="Genomic_DNA"/>
</dbReference>
<evidence type="ECO:0000313" key="2">
    <source>
        <dbReference type="EMBL" id="SVD70871.1"/>
    </source>
</evidence>
<accession>A0A382XK91</accession>
<organism evidence="2">
    <name type="scientific">marine metagenome</name>
    <dbReference type="NCBI Taxonomy" id="408172"/>
    <lineage>
        <taxon>unclassified sequences</taxon>
        <taxon>metagenomes</taxon>
        <taxon>ecological metagenomes</taxon>
    </lineage>
</organism>
<dbReference type="AlphaFoldDB" id="A0A382XK91"/>
<name>A0A382XK91_9ZZZZ</name>
<reference evidence="2" key="1">
    <citation type="submission" date="2018-05" db="EMBL/GenBank/DDBJ databases">
        <authorList>
            <person name="Lanie J.A."/>
            <person name="Ng W.-L."/>
            <person name="Kazmierczak K.M."/>
            <person name="Andrzejewski T.M."/>
            <person name="Davidsen T.M."/>
            <person name="Wayne K.J."/>
            <person name="Tettelin H."/>
            <person name="Glass J.I."/>
            <person name="Rusch D."/>
            <person name="Podicherti R."/>
            <person name="Tsui H.-C.T."/>
            <person name="Winkler M.E."/>
        </authorList>
    </citation>
    <scope>NUCLEOTIDE SEQUENCE</scope>
</reference>
<proteinExistence type="predicted"/>
<feature type="region of interest" description="Disordered" evidence="1">
    <location>
        <begin position="1"/>
        <end position="31"/>
    </location>
</feature>
<protein>
    <submittedName>
        <fullName evidence="2">Uncharacterized protein</fullName>
    </submittedName>
</protein>
<sequence>MEYLGGTDRNIPEIANRRRNHIKGSRLPDVG</sequence>
<gene>
    <name evidence="2" type="ORF">METZ01_LOCUS423725</name>
</gene>